<dbReference type="InterPro" id="IPR031571">
    <property type="entry name" value="RcpC_dom"/>
</dbReference>
<dbReference type="Proteomes" id="UP000287022">
    <property type="component" value="Unassembled WGS sequence"/>
</dbReference>
<dbReference type="EMBL" id="PIQE01000005">
    <property type="protein sequence ID" value="RUO69348.1"/>
    <property type="molecule type" value="Genomic_DNA"/>
</dbReference>
<sequence length="244" mass="27395">MRLRLKWKFSLVLVLVLALMFASSRVITSYINQQSQELEQQRSATMEWVLVFSRDMESGEVLRMADLQQRKYPPSYINDEWLRPEDASAVVGSEMSYFVSAGAPVMIHQLRQPRPVTFADRLAEDEYAVTIAVGIEQLHHGLLRVGNHVALVANAGRALSTAQQLMTLSNIEVLAIDQRSNSEPNTGVATTLTLRLSVNDAVTFEHMRRSGFAIWLQKPGQVYPVIEQAQMVHIYELPGQGASQ</sequence>
<dbReference type="AlphaFoldDB" id="A0A432YZI6"/>
<gene>
    <name evidence="2" type="primary">cpaB</name>
    <name evidence="2" type="ORF">CWI80_11940</name>
</gene>
<proteinExistence type="predicted"/>
<evidence type="ECO:0000313" key="3">
    <source>
        <dbReference type="Proteomes" id="UP000287022"/>
    </source>
</evidence>
<organism evidence="2 3">
    <name type="scientific">Pseudidiomarina sediminum</name>
    <dbReference type="NCBI Taxonomy" id="431675"/>
    <lineage>
        <taxon>Bacteria</taxon>
        <taxon>Pseudomonadati</taxon>
        <taxon>Pseudomonadota</taxon>
        <taxon>Gammaproteobacteria</taxon>
        <taxon>Alteromonadales</taxon>
        <taxon>Idiomarinaceae</taxon>
        <taxon>Pseudidiomarina</taxon>
    </lineage>
</organism>
<accession>A0A432YZI6</accession>
<dbReference type="STRING" id="1122124.GCA_000423165_02344"/>
<protein>
    <submittedName>
        <fullName evidence="2">Flp pilus assembly protein CpaB</fullName>
    </submittedName>
</protein>
<dbReference type="InterPro" id="IPR017592">
    <property type="entry name" value="Pilus_assmbl_Flp-typ_CpaB"/>
</dbReference>
<dbReference type="Pfam" id="PF16976">
    <property type="entry name" value="RcpC"/>
    <property type="match status" value="1"/>
</dbReference>
<name>A0A432YZI6_9GAMM</name>
<keyword evidence="3" id="KW-1185">Reference proteome</keyword>
<dbReference type="RefSeq" id="WP_026861031.1">
    <property type="nucleotide sequence ID" value="NZ_JAHVIQ010000006.1"/>
</dbReference>
<feature type="domain" description="Flp pilus assembly protein RcpC/CpaB" evidence="1">
    <location>
        <begin position="118"/>
        <end position="211"/>
    </location>
</feature>
<evidence type="ECO:0000259" key="1">
    <source>
        <dbReference type="Pfam" id="PF16976"/>
    </source>
</evidence>
<dbReference type="NCBIfam" id="TIGR03177">
    <property type="entry name" value="pilus_cpaB"/>
    <property type="match status" value="1"/>
</dbReference>
<evidence type="ECO:0000313" key="2">
    <source>
        <dbReference type="EMBL" id="RUO69348.1"/>
    </source>
</evidence>
<dbReference type="CDD" id="cd11614">
    <property type="entry name" value="SAF_CpaB_FlgA_like"/>
    <property type="match status" value="1"/>
</dbReference>
<reference evidence="3" key="1">
    <citation type="journal article" date="2018" name="Front. Microbiol.">
        <title>Genome-Based Analysis Reveals the Taxonomy and Diversity of the Family Idiomarinaceae.</title>
        <authorList>
            <person name="Liu Y."/>
            <person name="Lai Q."/>
            <person name="Shao Z."/>
        </authorList>
    </citation>
    <scope>NUCLEOTIDE SEQUENCE [LARGE SCALE GENOMIC DNA]</scope>
    <source>
        <strain evidence="3">c121</strain>
    </source>
</reference>
<comment type="caution">
    <text evidence="2">The sequence shown here is derived from an EMBL/GenBank/DDBJ whole genome shotgun (WGS) entry which is preliminary data.</text>
</comment>